<dbReference type="EMBL" id="QFFF01000001">
    <property type="protein sequence ID" value="PWG02566.1"/>
    <property type="molecule type" value="Genomic_DNA"/>
</dbReference>
<dbReference type="AlphaFoldDB" id="A0A2U2J2J6"/>
<evidence type="ECO:0000313" key="3">
    <source>
        <dbReference type="EMBL" id="PWG02566.1"/>
    </source>
</evidence>
<evidence type="ECO:0000313" key="4">
    <source>
        <dbReference type="Proteomes" id="UP000245916"/>
    </source>
</evidence>
<dbReference type="InterPro" id="IPR021255">
    <property type="entry name" value="DUF2807"/>
</dbReference>
<proteinExistence type="predicted"/>
<keyword evidence="4" id="KW-1185">Reference proteome</keyword>
<comment type="caution">
    <text evidence="3">The sequence shown here is derived from an EMBL/GenBank/DDBJ whole genome shotgun (WGS) entry which is preliminary data.</text>
</comment>
<reference evidence="3 4" key="1">
    <citation type="submission" date="2018-05" db="EMBL/GenBank/DDBJ databases">
        <title>Genome of Sphingosinicella humi QZX222.</title>
        <authorList>
            <person name="Qiao Z."/>
            <person name="Wang G."/>
        </authorList>
    </citation>
    <scope>NUCLEOTIDE SEQUENCE [LARGE SCALE GENOMIC DNA]</scope>
    <source>
        <strain evidence="3 4">QZX222</strain>
    </source>
</reference>
<dbReference type="OrthoDB" id="7478143at2"/>
<evidence type="ECO:0000256" key="1">
    <source>
        <dbReference type="SAM" id="SignalP"/>
    </source>
</evidence>
<dbReference type="Pfam" id="PF10988">
    <property type="entry name" value="DUF2807"/>
    <property type="match status" value="1"/>
</dbReference>
<protein>
    <submittedName>
        <fullName evidence="3">DUF2807 domain-containing protein</fullName>
    </submittedName>
</protein>
<accession>A0A2U2J2J6</accession>
<feature type="signal peptide" evidence="1">
    <location>
        <begin position="1"/>
        <end position="19"/>
    </location>
</feature>
<evidence type="ECO:0000259" key="2">
    <source>
        <dbReference type="Pfam" id="PF10988"/>
    </source>
</evidence>
<feature type="chain" id="PRO_5015414671" evidence="1">
    <location>
        <begin position="20"/>
        <end position="230"/>
    </location>
</feature>
<name>A0A2U2J2J6_9SPHN</name>
<dbReference type="Proteomes" id="UP000245916">
    <property type="component" value="Unassembled WGS sequence"/>
</dbReference>
<keyword evidence="1" id="KW-0732">Signal</keyword>
<dbReference type="RefSeq" id="WP_109270705.1">
    <property type="nucleotide sequence ID" value="NZ_QFFF01000001.1"/>
</dbReference>
<feature type="domain" description="Putative auto-transporter adhesin head GIN" evidence="2">
    <location>
        <begin position="28"/>
        <end position="214"/>
    </location>
</feature>
<organism evidence="3 4">
    <name type="scientific">Allosphingosinicella humi</name>
    <dbReference type="NCBI Taxonomy" id="2068657"/>
    <lineage>
        <taxon>Bacteria</taxon>
        <taxon>Pseudomonadati</taxon>
        <taxon>Pseudomonadota</taxon>
        <taxon>Alphaproteobacteria</taxon>
        <taxon>Sphingomonadales</taxon>
        <taxon>Sphingomonadaceae</taxon>
        <taxon>Allosphingosinicella</taxon>
    </lineage>
</organism>
<sequence>MTRIMLAVLALALCVPAHAAERRYTVTDFDRIRVEGPFIVTMVTGKPPSAVASGSSQALDRVSIDVEGRTLRISPNRSAWGGYPGESPGPTEIAISGHELRAATVNGSGRLVIDEVDAMRFDVAVTGSGALSVGGVKADKLFVSLLGSGRIFLAGKAESVTAAISGSGDFDAAGLTAEQAEITADTAGAIAVTVSETAEVTATGSGDTTIRGSPSCKVKSRGVGAVACGN</sequence>
<gene>
    <name evidence="3" type="ORF">DF286_06570</name>
</gene>
<dbReference type="Gene3D" id="2.160.20.120">
    <property type="match status" value="1"/>
</dbReference>